<evidence type="ECO:0000313" key="7">
    <source>
        <dbReference type="EMBL" id="KAK5617229.1"/>
    </source>
</evidence>
<dbReference type="InterPro" id="IPR015919">
    <property type="entry name" value="Cadherin-like_sf"/>
</dbReference>
<dbReference type="EMBL" id="JAHHUM010000774">
    <property type="protein sequence ID" value="KAK5617229.1"/>
    <property type="molecule type" value="Genomic_DNA"/>
</dbReference>
<dbReference type="GO" id="GO:0016477">
    <property type="term" value="P:cell migration"/>
    <property type="evidence" value="ECO:0007669"/>
    <property type="project" value="TreeGrafter"/>
</dbReference>
<evidence type="ECO:0000256" key="4">
    <source>
        <dbReference type="ARBA" id="ARBA00023136"/>
    </source>
</evidence>
<evidence type="ECO:0000259" key="6">
    <source>
        <dbReference type="PROSITE" id="PS50268"/>
    </source>
</evidence>
<reference evidence="7 8" key="1">
    <citation type="submission" date="2021-06" db="EMBL/GenBank/DDBJ databases">
        <authorList>
            <person name="Palmer J.M."/>
        </authorList>
    </citation>
    <scope>NUCLEOTIDE SEQUENCE [LARGE SCALE GENOMIC DNA]</scope>
    <source>
        <strain evidence="7 8">MEX-2019</strain>
        <tissue evidence="7">Muscle</tissue>
    </source>
</reference>
<gene>
    <name evidence="7" type="ORF">CRENBAI_010241</name>
</gene>
<dbReference type="GO" id="GO:0007043">
    <property type="term" value="P:cell-cell junction assembly"/>
    <property type="evidence" value="ECO:0007669"/>
    <property type="project" value="TreeGrafter"/>
</dbReference>
<dbReference type="GO" id="GO:0007156">
    <property type="term" value="P:homophilic cell adhesion via plasma membrane adhesion molecules"/>
    <property type="evidence" value="ECO:0007669"/>
    <property type="project" value="InterPro"/>
</dbReference>
<dbReference type="GO" id="GO:0016339">
    <property type="term" value="P:calcium-dependent cell-cell adhesion via plasma membrane cell adhesion molecules"/>
    <property type="evidence" value="ECO:0007669"/>
    <property type="project" value="TreeGrafter"/>
</dbReference>
<dbReference type="GO" id="GO:0000902">
    <property type="term" value="P:cell morphogenesis"/>
    <property type="evidence" value="ECO:0007669"/>
    <property type="project" value="TreeGrafter"/>
</dbReference>
<dbReference type="PANTHER" id="PTHR24027">
    <property type="entry name" value="CADHERIN-23"/>
    <property type="match status" value="1"/>
</dbReference>
<evidence type="ECO:0000256" key="3">
    <source>
        <dbReference type="ARBA" id="ARBA00022837"/>
    </source>
</evidence>
<dbReference type="PROSITE" id="PS50268">
    <property type="entry name" value="CADHERIN_2"/>
    <property type="match status" value="1"/>
</dbReference>
<dbReference type="AlphaFoldDB" id="A0AAV9S8F3"/>
<evidence type="ECO:0000313" key="8">
    <source>
        <dbReference type="Proteomes" id="UP001311232"/>
    </source>
</evidence>
<sequence>MEKSFTCSMWSFSVSELAIPGAEIGRISATDADLGENAKLEYTILEGETGDTFNITGVNQEAVITLNKASPNLWNLQSTAKLQIKHLILELEQLHRGLKHPYMGLVLYCYATRRMKGIPSRTICVTRELALTSMADMLLWAESLWPLIYEKNSLVYRGRVERCVRWEAVGSCRRVNSRLGKSRVKREREREGAGARILETVKRRLQERGECVMTNGEMEKWRKGRRKREKFGKMKTETKGEGCVASQGMGETGVATCDRSWVINSLRVGVPTEAAFCLSLLISHQHCRDPRQ</sequence>
<dbReference type="GO" id="GO:0034332">
    <property type="term" value="P:adherens junction organization"/>
    <property type="evidence" value="ECO:0007669"/>
    <property type="project" value="TreeGrafter"/>
</dbReference>
<comment type="caution">
    <text evidence="7">The sequence shown here is derived from an EMBL/GenBank/DDBJ whole genome shotgun (WGS) entry which is preliminary data.</text>
</comment>
<keyword evidence="3 5" id="KW-0106">Calcium</keyword>
<keyword evidence="2" id="KW-0677">Repeat</keyword>
<dbReference type="Pfam" id="PF00028">
    <property type="entry name" value="Cadherin"/>
    <property type="match status" value="1"/>
</dbReference>
<dbReference type="GO" id="GO:0008013">
    <property type="term" value="F:beta-catenin binding"/>
    <property type="evidence" value="ECO:0007669"/>
    <property type="project" value="TreeGrafter"/>
</dbReference>
<keyword evidence="4" id="KW-0472">Membrane</keyword>
<evidence type="ECO:0000256" key="2">
    <source>
        <dbReference type="ARBA" id="ARBA00022737"/>
    </source>
</evidence>
<accession>A0AAV9S8F3</accession>
<evidence type="ECO:0000256" key="5">
    <source>
        <dbReference type="PROSITE-ProRule" id="PRU00043"/>
    </source>
</evidence>
<dbReference type="PANTHER" id="PTHR24027:SF272">
    <property type="entry name" value="CADHERIN-24"/>
    <property type="match status" value="1"/>
</dbReference>
<evidence type="ECO:0000256" key="1">
    <source>
        <dbReference type="ARBA" id="ARBA00004370"/>
    </source>
</evidence>
<dbReference type="GO" id="GO:0005509">
    <property type="term" value="F:calcium ion binding"/>
    <property type="evidence" value="ECO:0007669"/>
    <property type="project" value="UniProtKB-UniRule"/>
</dbReference>
<keyword evidence="8" id="KW-1185">Reference proteome</keyword>
<dbReference type="InterPro" id="IPR039808">
    <property type="entry name" value="Cadherin"/>
</dbReference>
<dbReference type="GO" id="GO:0045296">
    <property type="term" value="F:cadherin binding"/>
    <property type="evidence" value="ECO:0007669"/>
    <property type="project" value="TreeGrafter"/>
</dbReference>
<organism evidence="7 8">
    <name type="scientific">Crenichthys baileyi</name>
    <name type="common">White River springfish</name>
    <dbReference type="NCBI Taxonomy" id="28760"/>
    <lineage>
        <taxon>Eukaryota</taxon>
        <taxon>Metazoa</taxon>
        <taxon>Chordata</taxon>
        <taxon>Craniata</taxon>
        <taxon>Vertebrata</taxon>
        <taxon>Euteleostomi</taxon>
        <taxon>Actinopterygii</taxon>
        <taxon>Neopterygii</taxon>
        <taxon>Teleostei</taxon>
        <taxon>Neoteleostei</taxon>
        <taxon>Acanthomorphata</taxon>
        <taxon>Ovalentaria</taxon>
        <taxon>Atherinomorphae</taxon>
        <taxon>Cyprinodontiformes</taxon>
        <taxon>Goodeidae</taxon>
        <taxon>Crenichthys</taxon>
    </lineage>
</organism>
<dbReference type="CDD" id="cd11304">
    <property type="entry name" value="Cadherin_repeat"/>
    <property type="match status" value="1"/>
</dbReference>
<dbReference type="InterPro" id="IPR002126">
    <property type="entry name" value="Cadherin-like_dom"/>
</dbReference>
<proteinExistence type="predicted"/>
<feature type="domain" description="Cadherin" evidence="6">
    <location>
        <begin position="6"/>
        <end position="68"/>
    </location>
</feature>
<comment type="subcellular location">
    <subcellularLocation>
        <location evidence="1">Membrane</location>
    </subcellularLocation>
</comment>
<dbReference type="GO" id="GO:0016342">
    <property type="term" value="C:catenin complex"/>
    <property type="evidence" value="ECO:0007669"/>
    <property type="project" value="TreeGrafter"/>
</dbReference>
<name>A0AAV9S8F3_9TELE</name>
<dbReference type="GO" id="GO:0005912">
    <property type="term" value="C:adherens junction"/>
    <property type="evidence" value="ECO:0007669"/>
    <property type="project" value="TreeGrafter"/>
</dbReference>
<dbReference type="Proteomes" id="UP001311232">
    <property type="component" value="Unassembled WGS sequence"/>
</dbReference>
<dbReference type="GO" id="GO:0044331">
    <property type="term" value="P:cell-cell adhesion mediated by cadherin"/>
    <property type="evidence" value="ECO:0007669"/>
    <property type="project" value="TreeGrafter"/>
</dbReference>
<protein>
    <recommendedName>
        <fullName evidence="6">Cadherin domain-containing protein</fullName>
    </recommendedName>
</protein>
<dbReference type="Gene3D" id="2.60.40.60">
    <property type="entry name" value="Cadherins"/>
    <property type="match status" value="1"/>
</dbReference>
<dbReference type="SUPFAM" id="SSF49313">
    <property type="entry name" value="Cadherin-like"/>
    <property type="match status" value="1"/>
</dbReference>